<keyword evidence="2" id="KW-1185">Reference proteome</keyword>
<accession>A0A4P9XT76</accession>
<dbReference type="Proteomes" id="UP000271241">
    <property type="component" value="Unassembled WGS sequence"/>
</dbReference>
<dbReference type="AlphaFoldDB" id="A0A4P9XT76"/>
<reference evidence="2" key="1">
    <citation type="journal article" date="2018" name="Nat. Microbiol.">
        <title>Leveraging single-cell genomics to expand the fungal tree of life.</title>
        <authorList>
            <person name="Ahrendt S.R."/>
            <person name="Quandt C.A."/>
            <person name="Ciobanu D."/>
            <person name="Clum A."/>
            <person name="Salamov A."/>
            <person name="Andreopoulos B."/>
            <person name="Cheng J.F."/>
            <person name="Woyke T."/>
            <person name="Pelin A."/>
            <person name="Henrissat B."/>
            <person name="Reynolds N.K."/>
            <person name="Benny G.L."/>
            <person name="Smith M.E."/>
            <person name="James T.Y."/>
            <person name="Grigoriev I.V."/>
        </authorList>
    </citation>
    <scope>NUCLEOTIDE SEQUENCE [LARGE SCALE GENOMIC DNA]</scope>
    <source>
        <strain evidence="2">RSA 1356</strain>
    </source>
</reference>
<evidence type="ECO:0000313" key="2">
    <source>
        <dbReference type="Proteomes" id="UP000271241"/>
    </source>
</evidence>
<dbReference type="EMBL" id="KZ992520">
    <property type="protein sequence ID" value="RKP09357.1"/>
    <property type="molecule type" value="Genomic_DNA"/>
</dbReference>
<sequence>MHATMRESSKEATSLSSFTRYQCPLLRLNMLFPNFTRAAIAATRTGVERTTRSRMRAVSVSVPLAHFKALCLRRMHVRAPSPPAETESLARPRVQAPLFSQQSEECRRPGSFYAHSPCASSSSSSLSSLSMLVSAKPKLTLRRHTMFMLRQNRPRALSTPILPATQYQ</sequence>
<protein>
    <submittedName>
        <fullName evidence="1">Uncharacterized protein</fullName>
    </submittedName>
</protein>
<gene>
    <name evidence="1" type="ORF">THASP1DRAFT_22799</name>
</gene>
<evidence type="ECO:0000313" key="1">
    <source>
        <dbReference type="EMBL" id="RKP09357.1"/>
    </source>
</evidence>
<organism evidence="1 2">
    <name type="scientific">Thamnocephalis sphaerospora</name>
    <dbReference type="NCBI Taxonomy" id="78915"/>
    <lineage>
        <taxon>Eukaryota</taxon>
        <taxon>Fungi</taxon>
        <taxon>Fungi incertae sedis</taxon>
        <taxon>Zoopagomycota</taxon>
        <taxon>Zoopagomycotina</taxon>
        <taxon>Zoopagomycetes</taxon>
        <taxon>Zoopagales</taxon>
        <taxon>Sigmoideomycetaceae</taxon>
        <taxon>Thamnocephalis</taxon>
    </lineage>
</organism>
<name>A0A4P9XT76_9FUNG</name>
<proteinExistence type="predicted"/>